<dbReference type="RefSeq" id="WP_252556971.1">
    <property type="nucleotide sequence ID" value="NZ_CP099469.1"/>
</dbReference>
<gene>
    <name evidence="2" type="ORF">NFX46_40020</name>
</gene>
<keyword evidence="2" id="KW-0614">Plasmid</keyword>
<evidence type="ECO:0000256" key="1">
    <source>
        <dbReference type="SAM" id="Coils"/>
    </source>
</evidence>
<dbReference type="CDD" id="cd06503">
    <property type="entry name" value="ATP-synt_Fo_b"/>
    <property type="match status" value="1"/>
</dbReference>
<feature type="coiled-coil region" evidence="1">
    <location>
        <begin position="124"/>
        <end position="202"/>
    </location>
</feature>
<evidence type="ECO:0000313" key="2">
    <source>
        <dbReference type="EMBL" id="USQ89876.1"/>
    </source>
</evidence>
<sequence length="275" mass="30388">MGRKQQITRGARLARDDLSDLTDEELLLARDQVLDEFATALEMLHIACGAPPKLALKKQADKDGRCPLPTSTLSEVFNGKKLPGLDFTMELIRQLRPDDAGLQDEWRARWAEAKYTTTQAAKAQKRLEKDADQARDRAAGAIDRLREETAAELQRASLLRAEAEKALTEAQAEADAMRAEANEAARKLIDTAKAEAEALFEQAHAKRPPGPFVIDVDPDDWGRLQQQAASLSSKTVKCLVCNHRFSTTQAPSVLGRTQCPRCDTFLDVRGRPTGN</sequence>
<protein>
    <submittedName>
        <fullName evidence="2">ATP synthase F0 subunit B</fullName>
    </submittedName>
</protein>
<keyword evidence="1" id="KW-0175">Coiled coil</keyword>
<geneLocation type="plasmid" evidence="2 3">
    <name>unnamed1</name>
</geneLocation>
<dbReference type="EMBL" id="CP099469">
    <property type="protein sequence ID" value="USQ89876.1"/>
    <property type="molecule type" value="Genomic_DNA"/>
</dbReference>
<reference evidence="2" key="1">
    <citation type="submission" date="2022-06" db="EMBL/GenBank/DDBJ databases">
        <title>Complete genome sequence of soil microorganisms Streptomyces sp. Qhu-M197 isolated from Alpine meadows habitats on the Tibetan Plateau.</title>
        <authorList>
            <person name="Zhang B."/>
            <person name="Xiang X."/>
            <person name="Fan J."/>
        </authorList>
    </citation>
    <scope>NUCLEOTIDE SEQUENCE</scope>
    <source>
        <strain evidence="2">Qhu-M197</strain>
        <plasmid evidence="2">unnamed1</plasmid>
    </source>
</reference>
<proteinExistence type="predicted"/>
<name>A0ABY4ZLK1_9ACTN</name>
<keyword evidence="3" id="KW-1185">Reference proteome</keyword>
<organism evidence="2 3">
    <name type="scientific">Streptomyces phaeoluteigriseus</name>
    <dbReference type="NCBI Taxonomy" id="114686"/>
    <lineage>
        <taxon>Bacteria</taxon>
        <taxon>Bacillati</taxon>
        <taxon>Actinomycetota</taxon>
        <taxon>Actinomycetes</taxon>
        <taxon>Kitasatosporales</taxon>
        <taxon>Streptomycetaceae</taxon>
        <taxon>Streptomyces</taxon>
        <taxon>Streptomyces aurantiacus group</taxon>
    </lineage>
</organism>
<accession>A0ABY4ZLK1</accession>
<evidence type="ECO:0000313" key="3">
    <source>
        <dbReference type="Proteomes" id="UP001056374"/>
    </source>
</evidence>
<dbReference type="Proteomes" id="UP001056374">
    <property type="component" value="Plasmid unnamed1"/>
</dbReference>